<proteinExistence type="predicted"/>
<reference evidence="2 3" key="1">
    <citation type="submission" date="2019-07" db="EMBL/GenBank/DDBJ databases">
        <authorList>
            <person name="Huq M.A."/>
        </authorList>
    </citation>
    <scope>NUCLEOTIDE SEQUENCE [LARGE SCALE GENOMIC DNA]</scope>
    <source>
        <strain evidence="2 3">MAH-19</strain>
    </source>
</reference>
<accession>A0A556MLV7</accession>
<name>A0A556MLV7_9SPHI</name>
<dbReference type="AlphaFoldDB" id="A0A556MLV7"/>
<dbReference type="RefSeq" id="WP_144248952.1">
    <property type="nucleotide sequence ID" value="NZ_VLPK01000002.1"/>
</dbReference>
<evidence type="ECO:0000313" key="2">
    <source>
        <dbReference type="EMBL" id="TSJ40914.1"/>
    </source>
</evidence>
<evidence type="ECO:0000313" key="3">
    <source>
        <dbReference type="Proteomes" id="UP000318733"/>
    </source>
</evidence>
<dbReference type="OrthoDB" id="5298642at2"/>
<evidence type="ECO:0000259" key="1">
    <source>
        <dbReference type="Pfam" id="PF00899"/>
    </source>
</evidence>
<dbReference type="SUPFAM" id="SSF69572">
    <property type="entry name" value="Activating enzymes of the ubiquitin-like proteins"/>
    <property type="match status" value="1"/>
</dbReference>
<comment type="caution">
    <text evidence="2">The sequence shown here is derived from an EMBL/GenBank/DDBJ whole genome shotgun (WGS) entry which is preliminary data.</text>
</comment>
<organism evidence="2 3">
    <name type="scientific">Mucilaginibacter corticis</name>
    <dbReference type="NCBI Taxonomy" id="2597670"/>
    <lineage>
        <taxon>Bacteria</taxon>
        <taxon>Pseudomonadati</taxon>
        <taxon>Bacteroidota</taxon>
        <taxon>Sphingobacteriia</taxon>
        <taxon>Sphingobacteriales</taxon>
        <taxon>Sphingobacteriaceae</taxon>
        <taxon>Mucilaginibacter</taxon>
    </lineage>
</organism>
<dbReference type="InterPro" id="IPR035985">
    <property type="entry name" value="Ubiquitin-activating_enz"/>
</dbReference>
<dbReference type="InterPro" id="IPR000594">
    <property type="entry name" value="ThiF_NAD_FAD-bd"/>
</dbReference>
<sequence length="264" mass="29899">MKTSVHITDNYIINPTNPLTVNLIGAGGTGSQMLTALARINYALLHLDHPGLSVTVYDDDRITEANIGRQLFSESEIGLHKSVTLVNRYNVFFGTNWKAKARRFGNDLYDIDSYRANIHISCVDTAKSRFEISELLYEMNLSKRYNRDQPLYWLDLGNSKDTGQAILSTIANIRQPESEKFTTVSNLPFITEMFRDELEQADKSDNTPSCSLAEALTQQDLFINPAIAILGGELLWQLFREGMIFNRGAFIHLKNFRTQPIKLS</sequence>
<dbReference type="EMBL" id="VLPK01000002">
    <property type="protein sequence ID" value="TSJ40914.1"/>
    <property type="molecule type" value="Genomic_DNA"/>
</dbReference>
<dbReference type="Gene3D" id="3.40.50.720">
    <property type="entry name" value="NAD(P)-binding Rossmann-like Domain"/>
    <property type="match status" value="1"/>
</dbReference>
<dbReference type="Proteomes" id="UP000318733">
    <property type="component" value="Unassembled WGS sequence"/>
</dbReference>
<dbReference type="InterPro" id="IPR022500">
    <property type="entry name" value="PRTRC_ThiF"/>
</dbReference>
<gene>
    <name evidence="2" type="ORF">FO440_14345</name>
</gene>
<protein>
    <submittedName>
        <fullName evidence="2">PRTRC system ThiF family protein</fullName>
    </submittedName>
</protein>
<dbReference type="Pfam" id="PF00899">
    <property type="entry name" value="ThiF"/>
    <property type="match status" value="1"/>
</dbReference>
<dbReference type="CDD" id="cd01483">
    <property type="entry name" value="E1_enzyme_family"/>
    <property type="match status" value="1"/>
</dbReference>
<dbReference type="NCBIfam" id="TIGR03736">
    <property type="entry name" value="PRTRC_ThiF"/>
    <property type="match status" value="1"/>
</dbReference>
<dbReference type="GO" id="GO:0008641">
    <property type="term" value="F:ubiquitin-like modifier activating enzyme activity"/>
    <property type="evidence" value="ECO:0007669"/>
    <property type="project" value="InterPro"/>
</dbReference>
<feature type="domain" description="THIF-type NAD/FAD binding fold" evidence="1">
    <location>
        <begin position="20"/>
        <end position="232"/>
    </location>
</feature>
<keyword evidence="3" id="KW-1185">Reference proteome</keyword>